<dbReference type="GO" id="GO:0005737">
    <property type="term" value="C:cytoplasm"/>
    <property type="evidence" value="ECO:0007669"/>
    <property type="project" value="UniProtKB-SubCell"/>
</dbReference>
<dbReference type="InterPro" id="IPR029759">
    <property type="entry name" value="GPX_AS"/>
</dbReference>
<evidence type="ECO:0000313" key="10">
    <source>
        <dbReference type="EnsemblMetazoa" id="PPA00273.1"/>
    </source>
</evidence>
<reference evidence="10" key="2">
    <citation type="submission" date="2022-06" db="UniProtKB">
        <authorList>
            <consortium name="EnsemblMetazoa"/>
        </authorList>
    </citation>
    <scope>IDENTIFICATION</scope>
    <source>
        <strain evidence="10">PS312</strain>
    </source>
</reference>
<proteinExistence type="inferred from homology"/>
<dbReference type="CDD" id="cd00340">
    <property type="entry name" value="GSH_Peroxidase"/>
    <property type="match status" value="1"/>
</dbReference>
<comment type="catalytic activity">
    <reaction evidence="1">
        <text>2 glutathione + H2O2 = glutathione disulfide + 2 H2O</text>
        <dbReference type="Rhea" id="RHEA:16833"/>
        <dbReference type="ChEBI" id="CHEBI:15377"/>
        <dbReference type="ChEBI" id="CHEBI:16240"/>
        <dbReference type="ChEBI" id="CHEBI:57925"/>
        <dbReference type="ChEBI" id="CHEBI:58297"/>
        <dbReference type="EC" id="1.11.1.9"/>
    </reaction>
</comment>
<evidence type="ECO:0000256" key="2">
    <source>
        <dbReference type="ARBA" id="ARBA00004496"/>
    </source>
</evidence>
<reference evidence="11" key="1">
    <citation type="journal article" date="2008" name="Nat. Genet.">
        <title>The Pristionchus pacificus genome provides a unique perspective on nematode lifestyle and parasitism.</title>
        <authorList>
            <person name="Dieterich C."/>
            <person name="Clifton S.W."/>
            <person name="Schuster L.N."/>
            <person name="Chinwalla A."/>
            <person name="Delehaunty K."/>
            <person name="Dinkelacker I."/>
            <person name="Fulton L."/>
            <person name="Fulton R."/>
            <person name="Godfrey J."/>
            <person name="Minx P."/>
            <person name="Mitreva M."/>
            <person name="Roeseler W."/>
            <person name="Tian H."/>
            <person name="Witte H."/>
            <person name="Yang S.P."/>
            <person name="Wilson R.K."/>
            <person name="Sommer R.J."/>
        </authorList>
    </citation>
    <scope>NUCLEOTIDE SEQUENCE [LARGE SCALE GENOMIC DNA]</scope>
    <source>
        <strain evidence="11">PS312</strain>
    </source>
</reference>
<dbReference type="GO" id="GO:0006979">
    <property type="term" value="P:response to oxidative stress"/>
    <property type="evidence" value="ECO:0007669"/>
    <property type="project" value="InterPro"/>
</dbReference>
<dbReference type="PROSITE" id="PS51355">
    <property type="entry name" value="GLUTATHIONE_PEROXID_3"/>
    <property type="match status" value="1"/>
</dbReference>
<dbReference type="Gene3D" id="3.40.30.10">
    <property type="entry name" value="Glutaredoxin"/>
    <property type="match status" value="1"/>
</dbReference>
<dbReference type="InterPro" id="IPR036249">
    <property type="entry name" value="Thioredoxin-like_sf"/>
</dbReference>
<dbReference type="GO" id="GO:0004602">
    <property type="term" value="F:glutathione peroxidase activity"/>
    <property type="evidence" value="ECO:0007669"/>
    <property type="project" value="UniProtKB-EC"/>
</dbReference>
<accession>A0A8R1U1S7</accession>
<keyword evidence="11" id="KW-1185">Reference proteome</keyword>
<sequence>MLSMLNYLPLLFALARLSLASSGRTIYDFTVKDAAGKPVSMDEYRGQVLLIVNVASQCGLTDSNYRQLKVLEDDYGSKGFAIAAFPCNQFGYQEPSSEADIMTFVSERFEYAPRLFAKIAVNGDDADPLWVFLKEEQGGTLVDAIKWNFTKFLIDRNGRVVARFAPTTEPFALRAEIERLLRGKEGEQEGRILPWLLLYATVIQLVHSNYSISSEDGTYAVNSYANNTFPPIDRSQIRRTRRSVDSDLEAAQKALEQAGETRKEAELERQKADTTLIELQGNLTKANKLAEKMKDVYETAVDSENNLEKALQKAIAAVKPATDAFNDANKKYEEKMKEYKTKDDARNDYERNTFNKAIEDQTKAKGELKNAKDLESKMNGLMTKYDAEKATKKKYMDDIQLYGDKEKLVADIKTANENIKNKQLKENLEKAKKDKTSKEKEKNDIENNEILNGVITDDFEDLKLQNVKYKKNADINKWQTELDKKPKDSPEAATLQQKIDKAKKVLEFIEHLYTLDNTNMDKKVDDLKKGYEAMKTAAQAALTKAIDEVTKAKGELEIEENKITAAEAGLVNVDIDALKKAKETAAGNMKQVNDNIKKCTDDLDTFSNTNGGKKGEAEWVKVKKALEADVTAKTTALNAADQAVTNAQNTYKPMKEDVENMLKAIDKQEKKVMDEKKTAESDAVNAEGAARTEKENYKTYLETSKKEYESTRDRVTKLEGEIEEAKKNLKAKQDAEYIAMRAHEEAGKALDVAKGKKAEADKQAEEAATEARRKDQEHQEQVRALALGFGVTAGIVVIGAAVGLSVFIVMRRRRKQKKEAAAKVPKREELAAPNGLTIIRREGMQDKYVVKGEDFNFRGPLVRGRVHNEVPTKHMLDDQVGGDKIENIFFDKKLNDAYLIGEGVEIIEEDSVSVSEGKKTARIDPVELLANMSAEDMAGSSQKYIKDTDAKAVPPPGGDKKSSKSKRAQAATPKKAGAPSEEGVILTTTHFSFTVSVHLQ</sequence>
<dbReference type="PANTHER" id="PTHR11592:SF134">
    <property type="entry name" value="PHOSPHOLIPID HYDROPEROXIDE GLUTATHIONE PEROXIDASE"/>
    <property type="match status" value="1"/>
</dbReference>
<evidence type="ECO:0000256" key="6">
    <source>
        <dbReference type="ARBA" id="ARBA00022559"/>
    </source>
</evidence>
<dbReference type="Pfam" id="PF00255">
    <property type="entry name" value="GSHPx"/>
    <property type="match status" value="1"/>
</dbReference>
<dbReference type="PROSITE" id="PS00460">
    <property type="entry name" value="GLUTATHIONE_PEROXID_1"/>
    <property type="match status" value="1"/>
</dbReference>
<comment type="subcellular location">
    <subcellularLocation>
        <location evidence="2">Cytoplasm</location>
    </subcellularLocation>
</comment>
<dbReference type="AlphaFoldDB" id="A0A2A6BFE8"/>
<dbReference type="PRINTS" id="PR01011">
    <property type="entry name" value="GLUTPROXDASE"/>
</dbReference>
<dbReference type="FunFam" id="3.40.30.10:FF:000270">
    <property type="entry name" value="Glutathione peroxidase"/>
    <property type="match status" value="1"/>
</dbReference>
<dbReference type="InterPro" id="IPR000889">
    <property type="entry name" value="Glutathione_peroxidase"/>
</dbReference>
<gene>
    <name evidence="10" type="primary">WBGene00089827</name>
</gene>
<dbReference type="InterPro" id="IPR013766">
    <property type="entry name" value="Thioredoxin_domain"/>
</dbReference>
<evidence type="ECO:0000256" key="8">
    <source>
        <dbReference type="ARBA" id="ARBA00054853"/>
    </source>
</evidence>
<organism evidence="10 11">
    <name type="scientific">Pristionchus pacificus</name>
    <name type="common">Parasitic nematode worm</name>
    <dbReference type="NCBI Taxonomy" id="54126"/>
    <lineage>
        <taxon>Eukaryota</taxon>
        <taxon>Metazoa</taxon>
        <taxon>Ecdysozoa</taxon>
        <taxon>Nematoda</taxon>
        <taxon>Chromadorea</taxon>
        <taxon>Rhabditida</taxon>
        <taxon>Rhabditina</taxon>
        <taxon>Diplogasteromorpha</taxon>
        <taxon>Diplogasteroidea</taxon>
        <taxon>Neodiplogasteridae</taxon>
        <taxon>Pristionchus</taxon>
    </lineage>
</organism>
<dbReference type="SUPFAM" id="SSF52833">
    <property type="entry name" value="Thioredoxin-like"/>
    <property type="match status" value="1"/>
</dbReference>
<comment type="similarity">
    <text evidence="3 9">Belongs to the glutathione peroxidase family.</text>
</comment>
<dbReference type="PANTHER" id="PTHR11592">
    <property type="entry name" value="GLUTATHIONE PEROXIDASE"/>
    <property type="match status" value="1"/>
</dbReference>
<evidence type="ECO:0000256" key="5">
    <source>
        <dbReference type="ARBA" id="ARBA00022490"/>
    </source>
</evidence>
<keyword evidence="7 9" id="KW-0560">Oxidoreductase</keyword>
<accession>A0A2A6BFE8</accession>
<dbReference type="Proteomes" id="UP000005239">
    <property type="component" value="Unassembled WGS sequence"/>
</dbReference>
<evidence type="ECO:0000256" key="4">
    <source>
        <dbReference type="ARBA" id="ARBA00012310"/>
    </source>
</evidence>
<keyword evidence="6 9" id="KW-0575">Peroxidase</keyword>
<evidence type="ECO:0000313" key="11">
    <source>
        <dbReference type="Proteomes" id="UP000005239"/>
    </source>
</evidence>
<evidence type="ECO:0000256" key="7">
    <source>
        <dbReference type="ARBA" id="ARBA00023002"/>
    </source>
</evidence>
<protein>
    <recommendedName>
        <fullName evidence="4 9">Glutathione peroxidase</fullName>
    </recommendedName>
</protein>
<dbReference type="EnsemblMetazoa" id="PPA00273.1">
    <property type="protein sequence ID" value="PPA00273.1"/>
    <property type="gene ID" value="WBGene00089827"/>
</dbReference>
<name>A0A2A6BFE8_PRIPA</name>
<evidence type="ECO:0000256" key="9">
    <source>
        <dbReference type="RuleBase" id="RU000499"/>
    </source>
</evidence>
<comment type="function">
    <text evidence="8">May constitute a glutathione peroxidase-like protective system against oxidative stresses.</text>
</comment>
<dbReference type="GO" id="GO:0004601">
    <property type="term" value="F:peroxidase activity"/>
    <property type="evidence" value="ECO:0000318"/>
    <property type="project" value="GO_Central"/>
</dbReference>
<evidence type="ECO:0000256" key="1">
    <source>
        <dbReference type="ARBA" id="ARBA00000217"/>
    </source>
</evidence>
<dbReference type="PROSITE" id="PS51352">
    <property type="entry name" value="THIOREDOXIN_2"/>
    <property type="match status" value="1"/>
</dbReference>
<keyword evidence="5" id="KW-0963">Cytoplasm</keyword>
<evidence type="ECO:0000256" key="3">
    <source>
        <dbReference type="ARBA" id="ARBA00006926"/>
    </source>
</evidence>